<dbReference type="Gene3D" id="1.10.260.40">
    <property type="entry name" value="lambda repressor-like DNA-binding domains"/>
    <property type="match status" value="1"/>
</dbReference>
<dbReference type="EMBL" id="JAUSWN010000011">
    <property type="protein sequence ID" value="MDQ0479741.1"/>
    <property type="molecule type" value="Genomic_DNA"/>
</dbReference>
<dbReference type="PROSITE" id="PS50943">
    <property type="entry name" value="HTH_CROC1"/>
    <property type="match status" value="1"/>
</dbReference>
<gene>
    <name evidence="3" type="ORF">QOZ93_001483</name>
</gene>
<organism evidence="3 4">
    <name type="scientific">Hathewaya limosa</name>
    <name type="common">Clostridium limosum</name>
    <dbReference type="NCBI Taxonomy" id="1536"/>
    <lineage>
        <taxon>Bacteria</taxon>
        <taxon>Bacillati</taxon>
        <taxon>Bacillota</taxon>
        <taxon>Clostridia</taxon>
        <taxon>Eubacteriales</taxon>
        <taxon>Clostridiaceae</taxon>
        <taxon>Hathewaya</taxon>
    </lineage>
</organism>
<protein>
    <submittedName>
        <fullName evidence="3">Transcriptional regulator with XRE-family HTH domain</fullName>
    </submittedName>
</protein>
<keyword evidence="4" id="KW-1185">Reference proteome</keyword>
<comment type="caution">
    <text evidence="3">The sequence shown here is derived from an EMBL/GenBank/DDBJ whole genome shotgun (WGS) entry which is preliminary data.</text>
</comment>
<evidence type="ECO:0000313" key="4">
    <source>
        <dbReference type="Proteomes" id="UP001224418"/>
    </source>
</evidence>
<dbReference type="SMART" id="SM00530">
    <property type="entry name" value="HTH_XRE"/>
    <property type="match status" value="1"/>
</dbReference>
<name>A0ABU0JU45_HATLI</name>
<reference evidence="3 4" key="1">
    <citation type="submission" date="2023-07" db="EMBL/GenBank/DDBJ databases">
        <title>Genomic Encyclopedia of Type Strains, Phase IV (KMG-IV): sequencing the most valuable type-strain genomes for metagenomic binning, comparative biology and taxonomic classification.</title>
        <authorList>
            <person name="Goeker M."/>
        </authorList>
    </citation>
    <scope>NUCLEOTIDE SEQUENCE [LARGE SCALE GENOMIC DNA]</scope>
    <source>
        <strain evidence="3 4">DSM 1400</strain>
    </source>
</reference>
<dbReference type="Pfam" id="PF01381">
    <property type="entry name" value="HTH_3"/>
    <property type="match status" value="1"/>
</dbReference>
<dbReference type="PANTHER" id="PTHR46797">
    <property type="entry name" value="HTH-TYPE TRANSCRIPTIONAL REGULATOR"/>
    <property type="match status" value="1"/>
</dbReference>
<dbReference type="InterPro" id="IPR001387">
    <property type="entry name" value="Cro/C1-type_HTH"/>
</dbReference>
<evidence type="ECO:0000259" key="2">
    <source>
        <dbReference type="PROSITE" id="PS50943"/>
    </source>
</evidence>
<evidence type="ECO:0000256" key="1">
    <source>
        <dbReference type="ARBA" id="ARBA00023125"/>
    </source>
</evidence>
<accession>A0ABU0JU45</accession>
<sequence length="105" mass="11891">MNDLNFIGNRISKLRKKLNLTMRQFSELTGCSQGYISDIEHSKNIPSIPKLIEICQVLNITLSEFFNDGTEPLALTPELKELVNQARNLNPEQLKSLSNFIGTLK</sequence>
<proteinExistence type="predicted"/>
<dbReference type="SUPFAM" id="SSF47413">
    <property type="entry name" value="lambda repressor-like DNA-binding domains"/>
    <property type="match status" value="1"/>
</dbReference>
<feature type="domain" description="HTH cro/C1-type" evidence="2">
    <location>
        <begin position="11"/>
        <end position="65"/>
    </location>
</feature>
<dbReference type="InterPro" id="IPR050807">
    <property type="entry name" value="TransReg_Diox_bact_type"/>
</dbReference>
<dbReference type="Proteomes" id="UP001224418">
    <property type="component" value="Unassembled WGS sequence"/>
</dbReference>
<keyword evidence="1" id="KW-0238">DNA-binding</keyword>
<dbReference type="CDD" id="cd00093">
    <property type="entry name" value="HTH_XRE"/>
    <property type="match status" value="1"/>
</dbReference>
<dbReference type="RefSeq" id="WP_111941942.1">
    <property type="nucleotide sequence ID" value="NZ_BAAACJ010000036.1"/>
</dbReference>
<dbReference type="InterPro" id="IPR010982">
    <property type="entry name" value="Lambda_DNA-bd_dom_sf"/>
</dbReference>
<dbReference type="PANTHER" id="PTHR46797:SF2">
    <property type="entry name" value="TRANSCRIPTIONAL REGULATOR"/>
    <property type="match status" value="1"/>
</dbReference>
<evidence type="ECO:0000313" key="3">
    <source>
        <dbReference type="EMBL" id="MDQ0479741.1"/>
    </source>
</evidence>